<organism evidence="3 4">
    <name type="scientific">Actinia tenebrosa</name>
    <name type="common">Australian red waratah sea anemone</name>
    <dbReference type="NCBI Taxonomy" id="6105"/>
    <lineage>
        <taxon>Eukaryota</taxon>
        <taxon>Metazoa</taxon>
        <taxon>Cnidaria</taxon>
        <taxon>Anthozoa</taxon>
        <taxon>Hexacorallia</taxon>
        <taxon>Actiniaria</taxon>
        <taxon>Actiniidae</taxon>
        <taxon>Actinia</taxon>
    </lineage>
</organism>
<keyword evidence="1" id="KW-0175">Coiled coil</keyword>
<feature type="coiled-coil region" evidence="1">
    <location>
        <begin position="287"/>
        <end position="352"/>
    </location>
</feature>
<evidence type="ECO:0000256" key="2">
    <source>
        <dbReference type="SAM" id="Phobius"/>
    </source>
</evidence>
<gene>
    <name evidence="4" type="primary">LOC116300101</name>
</gene>
<dbReference type="RefSeq" id="XP_031564734.1">
    <property type="nucleotide sequence ID" value="XM_031708874.1"/>
</dbReference>
<evidence type="ECO:0000313" key="4">
    <source>
        <dbReference type="RefSeq" id="XP_031564734.1"/>
    </source>
</evidence>
<evidence type="ECO:0000313" key="3">
    <source>
        <dbReference type="Proteomes" id="UP000515163"/>
    </source>
</evidence>
<evidence type="ECO:0000256" key="1">
    <source>
        <dbReference type="SAM" id="Coils"/>
    </source>
</evidence>
<keyword evidence="2" id="KW-0472">Membrane</keyword>
<name>A0A6P8I850_ACTTE</name>
<keyword evidence="2" id="KW-0812">Transmembrane</keyword>
<proteinExistence type="predicted"/>
<accession>A0A6P8I850</accession>
<dbReference type="GeneID" id="116300101"/>
<feature type="coiled-coil region" evidence="1">
    <location>
        <begin position="115"/>
        <end position="201"/>
    </location>
</feature>
<feature type="transmembrane region" description="Helical" evidence="2">
    <location>
        <begin position="425"/>
        <end position="452"/>
    </location>
</feature>
<dbReference type="AlphaFoldDB" id="A0A6P8I850"/>
<feature type="transmembrane region" description="Helical" evidence="2">
    <location>
        <begin position="361"/>
        <end position="382"/>
    </location>
</feature>
<reference evidence="4" key="1">
    <citation type="submission" date="2025-08" db="UniProtKB">
        <authorList>
            <consortium name="RefSeq"/>
        </authorList>
    </citation>
    <scope>IDENTIFICATION</scope>
    <source>
        <tissue evidence="4">Tentacle</tissue>
    </source>
</reference>
<dbReference type="Proteomes" id="UP000515163">
    <property type="component" value="Unplaced"/>
</dbReference>
<feature type="transmembrane region" description="Helical" evidence="2">
    <location>
        <begin position="458"/>
        <end position="478"/>
    </location>
</feature>
<dbReference type="OrthoDB" id="5965552at2759"/>
<protein>
    <submittedName>
        <fullName evidence="4">Anucleate primary sterigmata protein B-like</fullName>
    </submittedName>
</protein>
<dbReference type="InParanoid" id="A0A6P8I850"/>
<keyword evidence="2" id="KW-1133">Transmembrane helix</keyword>
<dbReference type="KEGG" id="aten:116300101"/>
<sequence>MAAIGETVPQKLLTDVRKRYPNASSTLLEFQRGDKGQIQVRYIGREKWYDFYQSKKSNALNNALPKEITTALGRPDLSVLSSLTTKETSRLASGFFKSLRTARATSQMHAISGILDKDQGKLTKIQATKEDVEEKLTSTPSGSSAALQLQQSLESLNMEENAQQRIIDEHKEQLDKLTEQLDEKNAELQQQAEYIKDLKRDMDTKDEAYIRAIQELQETNEAQDEDTQHRISMLLHERDAARRNFDRAVRDVGDRDAELRRVGAQLEASVMQERRLNTEIIVKGEQLRQREQAIEDLERQIQTQREIIDDQTRADGEREAARAQVGSLEERIAELQAQREGLERELGLTTRQKILRVLRRYGIPLAFAGALAGAIAGIMNAINGVATGAEALGKKVGEMGKKVGKEMGEMGKKVGKEMGEMGKKLGAGLITLGKTMAASVAGLLGSVLSLVLRTGGELLKFVGNNIWILVVAIGVVLLKKMRG</sequence>
<keyword evidence="3" id="KW-1185">Reference proteome</keyword>